<dbReference type="InterPro" id="IPR050300">
    <property type="entry name" value="GDXG_lipolytic_enzyme"/>
</dbReference>
<dbReference type="Gene3D" id="2.60.40.1190">
    <property type="match status" value="1"/>
</dbReference>
<dbReference type="GO" id="GO:0030246">
    <property type="term" value="F:carbohydrate binding"/>
    <property type="evidence" value="ECO:0007669"/>
    <property type="project" value="InterPro"/>
</dbReference>
<protein>
    <submittedName>
        <fullName evidence="6">Prolyl oligopeptidase family serine peptidase</fullName>
    </submittedName>
</protein>
<dbReference type="SUPFAM" id="SSF49344">
    <property type="entry name" value="CBD9-like"/>
    <property type="match status" value="1"/>
</dbReference>
<dbReference type="AlphaFoldDB" id="A0A7Z2VM36"/>
<evidence type="ECO:0000259" key="4">
    <source>
        <dbReference type="Pfam" id="PF06452"/>
    </source>
</evidence>
<dbReference type="GO" id="GO:0008236">
    <property type="term" value="F:serine-type peptidase activity"/>
    <property type="evidence" value="ECO:0007669"/>
    <property type="project" value="InterPro"/>
</dbReference>
<dbReference type="GO" id="GO:0006508">
    <property type="term" value="P:proteolysis"/>
    <property type="evidence" value="ECO:0007669"/>
    <property type="project" value="InterPro"/>
</dbReference>
<dbReference type="InterPro" id="IPR049492">
    <property type="entry name" value="BD-FAE-like_dom"/>
</dbReference>
<dbReference type="InterPro" id="IPR001375">
    <property type="entry name" value="Peptidase_S9_cat"/>
</dbReference>
<reference evidence="6 7" key="1">
    <citation type="submission" date="2020-04" db="EMBL/GenBank/DDBJ databases">
        <title>Genome sequencing of novel species.</title>
        <authorList>
            <person name="Heo J."/>
            <person name="Kim S.-J."/>
            <person name="Kim J.-S."/>
            <person name="Hong S.-B."/>
            <person name="Kwon S.-W."/>
        </authorList>
    </citation>
    <scope>NUCLEOTIDE SEQUENCE [LARGE SCALE GENOMIC DNA]</scope>
    <source>
        <strain evidence="6 7">MFER-1</strain>
    </source>
</reference>
<dbReference type="Gene3D" id="3.40.50.1820">
    <property type="entry name" value="alpha/beta hydrolase"/>
    <property type="match status" value="1"/>
</dbReference>
<feature type="domain" description="Carbohydrate-binding" evidence="4">
    <location>
        <begin position="503"/>
        <end position="693"/>
    </location>
</feature>
<evidence type="ECO:0000259" key="3">
    <source>
        <dbReference type="Pfam" id="PF00326"/>
    </source>
</evidence>
<keyword evidence="1" id="KW-0378">Hydrolase</keyword>
<keyword evidence="2" id="KW-0812">Transmembrane</keyword>
<dbReference type="InterPro" id="IPR010502">
    <property type="entry name" value="Carb-bd_dom_fam9"/>
</dbReference>
<feature type="domain" description="BD-FAE-like" evidence="5">
    <location>
        <begin position="87"/>
        <end position="219"/>
    </location>
</feature>
<dbReference type="Pfam" id="PF20434">
    <property type="entry name" value="BD-FAE"/>
    <property type="match status" value="1"/>
</dbReference>
<evidence type="ECO:0000256" key="2">
    <source>
        <dbReference type="SAM" id="Phobius"/>
    </source>
</evidence>
<dbReference type="KEGG" id="cheb:HH215_22075"/>
<feature type="transmembrane region" description="Helical" evidence="2">
    <location>
        <begin position="7"/>
        <end position="24"/>
    </location>
</feature>
<dbReference type="RefSeq" id="WP_169281863.1">
    <property type="nucleotide sequence ID" value="NZ_CP051680.1"/>
</dbReference>
<dbReference type="Pfam" id="PF06452">
    <property type="entry name" value="CBM9_1"/>
    <property type="match status" value="1"/>
</dbReference>
<dbReference type="GO" id="GO:0004553">
    <property type="term" value="F:hydrolase activity, hydrolyzing O-glycosyl compounds"/>
    <property type="evidence" value="ECO:0007669"/>
    <property type="project" value="InterPro"/>
</dbReference>
<organism evidence="6 7">
    <name type="scientific">Cohnella herbarum</name>
    <dbReference type="NCBI Taxonomy" id="2728023"/>
    <lineage>
        <taxon>Bacteria</taxon>
        <taxon>Bacillati</taxon>
        <taxon>Bacillota</taxon>
        <taxon>Bacilli</taxon>
        <taxon>Bacillales</taxon>
        <taxon>Paenibacillaceae</taxon>
        <taxon>Cohnella</taxon>
    </lineage>
</organism>
<gene>
    <name evidence="6" type="ORF">HH215_22075</name>
</gene>
<evidence type="ECO:0000259" key="5">
    <source>
        <dbReference type="Pfam" id="PF20434"/>
    </source>
</evidence>
<keyword evidence="2" id="KW-0472">Membrane</keyword>
<dbReference type="GO" id="GO:0016052">
    <property type="term" value="P:carbohydrate catabolic process"/>
    <property type="evidence" value="ECO:0007669"/>
    <property type="project" value="InterPro"/>
</dbReference>
<evidence type="ECO:0000313" key="7">
    <source>
        <dbReference type="Proteomes" id="UP000502248"/>
    </source>
</evidence>
<feature type="domain" description="Peptidase S9 prolyl oligopeptidase catalytic" evidence="3">
    <location>
        <begin position="223"/>
        <end position="295"/>
    </location>
</feature>
<name>A0A7Z2VM36_9BACL</name>
<dbReference type="SUPFAM" id="SSF53474">
    <property type="entry name" value="alpha/beta-Hydrolases"/>
    <property type="match status" value="1"/>
</dbReference>
<dbReference type="Proteomes" id="UP000502248">
    <property type="component" value="Chromosome"/>
</dbReference>
<dbReference type="CDD" id="cd09621">
    <property type="entry name" value="CBM9_like_5"/>
    <property type="match status" value="1"/>
</dbReference>
<dbReference type="EMBL" id="CP051680">
    <property type="protein sequence ID" value="QJD85603.1"/>
    <property type="molecule type" value="Genomic_DNA"/>
</dbReference>
<proteinExistence type="predicted"/>
<sequence>MRNRGAFYFFVCLIVLAVAAIFYSQGSGKEAKNEQTDVQPATVSSVPVQAKTDDLRFLESQFTVKAHEDLIYGTKENFRMEQENLALDLYEPENDALPMRPVVVFFHGGGFSAGDKRDAAKISNEWASRGYVVLSANYRLRDEPFQDFGGTLNDAMDDVKSVLDWIKEYQSEYRMDHNRIAIGGDSAGGSLAINFANEFLRDGNRNQYGIFAIIDIYGPMFENVKNAKFPPMILIHGTKDNTVPYQSSERLSGILRDQGVYYDFLTMEGVGHNYTNSKYWDSIVASTSHFMRNTMDRSDKTYLTETSGLRASAGDSVVVRLKRQPTQTDVKGQINMQLPEGWKLASDSAFEPKSDIELSVKVPDNAVSGIYPIVMTPKSEQETSKMTSISAYVKVVDPLSITFNTYYDVNSKQIHTQAVVLNSSLSDQTGQLHIKRQSADGVQDDQFAIDSLTSGQTQTIELPFYMEDRPTVSFAKPNGDFALETTDSKNVLLSLPQKREIQIDGSLEEWKDQTTFALNQEEQVQIPDWNGVEDLGGTGYISWDENNVYIGLEMTDDKHVQQNTGGDIWQGDSMQFAFSMIDSDGKATGTNEIGVALHQDGSMANWRWAAPQGIDMGEVILLDQAISRSGNKTVYEVAVPWVELGIFEVSTGMHLKFSLLCNDNDDGIRRGWIEYNGGIGYKDEEAFGDLFLISNP</sequence>
<accession>A0A7Z2VM36</accession>
<evidence type="ECO:0000256" key="1">
    <source>
        <dbReference type="ARBA" id="ARBA00022801"/>
    </source>
</evidence>
<evidence type="ECO:0000313" key="6">
    <source>
        <dbReference type="EMBL" id="QJD85603.1"/>
    </source>
</evidence>
<keyword evidence="2" id="KW-1133">Transmembrane helix</keyword>
<dbReference type="Pfam" id="PF00326">
    <property type="entry name" value="Peptidase_S9"/>
    <property type="match status" value="1"/>
</dbReference>
<keyword evidence="7" id="KW-1185">Reference proteome</keyword>
<dbReference type="PANTHER" id="PTHR48081">
    <property type="entry name" value="AB HYDROLASE SUPERFAMILY PROTEIN C4A8.06C"/>
    <property type="match status" value="1"/>
</dbReference>
<dbReference type="InterPro" id="IPR029058">
    <property type="entry name" value="AB_hydrolase_fold"/>
</dbReference>